<dbReference type="PANTHER" id="PTHR30024:SF47">
    <property type="entry name" value="TAURINE-BINDING PERIPLASMIC PROTEIN"/>
    <property type="match status" value="1"/>
</dbReference>
<comment type="caution">
    <text evidence="4">The sequence shown here is derived from an EMBL/GenBank/DDBJ whole genome shotgun (WGS) entry which is preliminary data.</text>
</comment>
<proteinExistence type="inferred from homology"/>
<comment type="subcellular location">
    <subcellularLocation>
        <location evidence="1">Periplasm</location>
    </subcellularLocation>
</comment>
<dbReference type="Proteomes" id="UP000631653">
    <property type="component" value="Unassembled WGS sequence"/>
</dbReference>
<dbReference type="RefSeq" id="WP_173568739.1">
    <property type="nucleotide sequence ID" value="NZ_WOSY01000002.1"/>
</dbReference>
<dbReference type="EMBL" id="WOSY01000002">
    <property type="protein sequence ID" value="NHN87425.1"/>
    <property type="molecule type" value="Genomic_DNA"/>
</dbReference>
<gene>
    <name evidence="4" type="ORF">GOB81_02090</name>
</gene>
<dbReference type="SUPFAM" id="SSF53850">
    <property type="entry name" value="Periplasmic binding protein-like II"/>
    <property type="match status" value="1"/>
</dbReference>
<protein>
    <submittedName>
        <fullName evidence="4">ABC transporter substrate-binding protein</fullName>
    </submittedName>
</protein>
<sequence length="328" mass="35966">MNILSKWKNLFAALSFGVIGLSGTAKSETLHIGYSDWPGSVAWQIAIDKHWFQEQNIDVDFVWFDYGAMLDAYVAGKLDAISATNGDVLTTGANGHKSIIIMLNDYSDGNDMIIATKDVNGIPGLKGQKVAVETGLVDHLLLLTALQKYGMTEKSVDIVQTATNETPQVLESGSVAAIGVWQPAAGQALRAVSGAHPIFTSHDAPGLIYDTLAIDPLSLKRQEKDWRSIVQIWNRIVAYIEDPATQPDAIAIMAHRVGISSVTYKHFLEGTHLLNLADNNKIFEKKSGLDSLYGSTENADNFNVRYNAYKNHQNIDAYINPLSRLKPH</sequence>
<dbReference type="Gene3D" id="3.40.190.10">
    <property type="entry name" value="Periplasmic binding protein-like II"/>
    <property type="match status" value="2"/>
</dbReference>
<accession>A0ABX0JZI4</accession>
<evidence type="ECO:0000256" key="1">
    <source>
        <dbReference type="ARBA" id="ARBA00004418"/>
    </source>
</evidence>
<dbReference type="Pfam" id="PF13379">
    <property type="entry name" value="NMT1_2"/>
    <property type="match status" value="1"/>
</dbReference>
<evidence type="ECO:0000313" key="4">
    <source>
        <dbReference type="EMBL" id="NHN87425.1"/>
    </source>
</evidence>
<keyword evidence="5" id="KW-1185">Reference proteome</keyword>
<comment type="similarity">
    <text evidence="2">Belongs to the bacterial solute-binding protein SsuA/TauA family.</text>
</comment>
<evidence type="ECO:0000256" key="3">
    <source>
        <dbReference type="ARBA" id="ARBA00022729"/>
    </source>
</evidence>
<dbReference type="PANTHER" id="PTHR30024">
    <property type="entry name" value="ALIPHATIC SULFONATES-BINDING PROTEIN-RELATED"/>
    <property type="match status" value="1"/>
</dbReference>
<evidence type="ECO:0000256" key="2">
    <source>
        <dbReference type="ARBA" id="ARBA00010742"/>
    </source>
</evidence>
<name>A0ABX0JZI4_9PROT</name>
<organism evidence="4 5">
    <name type="scientific">Acetobacter conturbans</name>
    <dbReference type="NCBI Taxonomy" id="1737472"/>
    <lineage>
        <taxon>Bacteria</taxon>
        <taxon>Pseudomonadati</taxon>
        <taxon>Pseudomonadota</taxon>
        <taxon>Alphaproteobacteria</taxon>
        <taxon>Acetobacterales</taxon>
        <taxon>Acetobacteraceae</taxon>
        <taxon>Acetobacter</taxon>
    </lineage>
</organism>
<reference evidence="4 5" key="1">
    <citation type="journal article" date="2020" name="Int. J. Syst. Evol. Microbiol.">
        <title>Novel acetic acid bacteria from cider fermentations: Acetobacter conturbans sp. nov. and Acetobacter fallax sp. nov.</title>
        <authorList>
            <person name="Sombolestani A.S."/>
            <person name="Cleenwerck I."/>
            <person name="Cnockaert M."/>
            <person name="Borremans W."/>
            <person name="Wieme A.D."/>
            <person name="De Vuyst L."/>
            <person name="Vandamme P."/>
        </authorList>
    </citation>
    <scope>NUCLEOTIDE SEQUENCE [LARGE SCALE GENOMIC DNA]</scope>
    <source>
        <strain evidence="4 5">LMG 1627</strain>
    </source>
</reference>
<evidence type="ECO:0000313" key="5">
    <source>
        <dbReference type="Proteomes" id="UP000631653"/>
    </source>
</evidence>
<keyword evidence="3" id="KW-0732">Signal</keyword>